<name>A0A238KCA6_9RHOB</name>
<accession>A0A238KCA6</accession>
<keyword evidence="7" id="KW-1185">Reference proteome</keyword>
<dbReference type="Gene3D" id="1.10.10.10">
    <property type="entry name" value="Winged helix-like DNA-binding domain superfamily/Winged helix DNA-binding domain"/>
    <property type="match status" value="1"/>
</dbReference>
<dbReference type="GO" id="GO:0043565">
    <property type="term" value="F:sequence-specific DNA binding"/>
    <property type="evidence" value="ECO:0007669"/>
    <property type="project" value="TreeGrafter"/>
</dbReference>
<dbReference type="PANTHER" id="PTHR30537">
    <property type="entry name" value="HTH-TYPE TRANSCRIPTIONAL REGULATOR"/>
    <property type="match status" value="1"/>
</dbReference>
<dbReference type="SUPFAM" id="SSF46785">
    <property type="entry name" value="Winged helix' DNA-binding domain"/>
    <property type="match status" value="1"/>
</dbReference>
<dbReference type="OrthoDB" id="7768317at2"/>
<evidence type="ECO:0000256" key="4">
    <source>
        <dbReference type="ARBA" id="ARBA00023163"/>
    </source>
</evidence>
<dbReference type="InterPro" id="IPR036388">
    <property type="entry name" value="WH-like_DNA-bd_sf"/>
</dbReference>
<dbReference type="GO" id="GO:0003700">
    <property type="term" value="F:DNA-binding transcription factor activity"/>
    <property type="evidence" value="ECO:0007669"/>
    <property type="project" value="InterPro"/>
</dbReference>
<dbReference type="Pfam" id="PF03466">
    <property type="entry name" value="LysR_substrate"/>
    <property type="match status" value="1"/>
</dbReference>
<dbReference type="InterPro" id="IPR058163">
    <property type="entry name" value="LysR-type_TF_proteobact-type"/>
</dbReference>
<protein>
    <submittedName>
        <fullName evidence="6">HTH-type transcriptional activator CmpR</fullName>
    </submittedName>
</protein>
<dbReference type="EMBL" id="FXYF01000005">
    <property type="protein sequence ID" value="SMX40479.1"/>
    <property type="molecule type" value="Genomic_DNA"/>
</dbReference>
<dbReference type="AlphaFoldDB" id="A0A238KCA6"/>
<feature type="domain" description="HTH lysR-type" evidence="5">
    <location>
        <begin position="5"/>
        <end position="62"/>
    </location>
</feature>
<dbReference type="Gene3D" id="3.40.190.290">
    <property type="match status" value="1"/>
</dbReference>
<dbReference type="SUPFAM" id="SSF53850">
    <property type="entry name" value="Periplasmic binding protein-like II"/>
    <property type="match status" value="1"/>
</dbReference>
<dbReference type="Proteomes" id="UP000207598">
    <property type="component" value="Unassembled WGS sequence"/>
</dbReference>
<evidence type="ECO:0000313" key="7">
    <source>
        <dbReference type="Proteomes" id="UP000207598"/>
    </source>
</evidence>
<dbReference type="Pfam" id="PF00126">
    <property type="entry name" value="HTH_1"/>
    <property type="match status" value="1"/>
</dbReference>
<gene>
    <name evidence="6" type="primary">cmpR_2</name>
    <name evidence="6" type="ORF">MAA8898_02147</name>
</gene>
<dbReference type="PANTHER" id="PTHR30537:SF3">
    <property type="entry name" value="TRANSCRIPTIONAL REGULATORY PROTEIN"/>
    <property type="match status" value="1"/>
</dbReference>
<evidence type="ECO:0000256" key="1">
    <source>
        <dbReference type="ARBA" id="ARBA00009437"/>
    </source>
</evidence>
<dbReference type="RefSeq" id="WP_094020984.1">
    <property type="nucleotide sequence ID" value="NZ_FXYF01000005.1"/>
</dbReference>
<keyword evidence="2" id="KW-0805">Transcription regulation</keyword>
<dbReference type="InterPro" id="IPR000847">
    <property type="entry name" value="LysR_HTH_N"/>
</dbReference>
<reference evidence="6 7" key="1">
    <citation type="submission" date="2017-05" db="EMBL/GenBank/DDBJ databases">
        <authorList>
            <person name="Song R."/>
            <person name="Chenine A.L."/>
            <person name="Ruprecht R.M."/>
        </authorList>
    </citation>
    <scope>NUCLEOTIDE SEQUENCE [LARGE SCALE GENOMIC DNA]</scope>
    <source>
        <strain evidence="6 7">CECT 8898</strain>
    </source>
</reference>
<evidence type="ECO:0000256" key="3">
    <source>
        <dbReference type="ARBA" id="ARBA00023125"/>
    </source>
</evidence>
<keyword evidence="3" id="KW-0238">DNA-binding</keyword>
<sequence>MPAEPDWNDFRIILALGRAGSVAGAARVLKVDASTVSRRLAAAEAAFGAALIVREGRAFALTTEGKAAFAAAEAMENAADQARAAVRGARDELAGVVRIACPPVAIRYLERFPDMVAARHPGLGVALLSGRAPVNLSKGEADISIRAVRPADLDLAVAHAFGLGSGVYAAKSYLETHGRPATPADVAGHALVRYAEPFLHMPPFAWVEQFAEPGAPSVRVDNIDIAQHRIASGAGIGVLYCIAGDADDRLVRLFDDPVDVIEMNIVYHQSMRGSARLRAVLDLLVAWHVARRAALEGRPG</sequence>
<dbReference type="GO" id="GO:0006351">
    <property type="term" value="P:DNA-templated transcription"/>
    <property type="evidence" value="ECO:0007669"/>
    <property type="project" value="TreeGrafter"/>
</dbReference>
<dbReference type="InterPro" id="IPR036390">
    <property type="entry name" value="WH_DNA-bd_sf"/>
</dbReference>
<evidence type="ECO:0000259" key="5">
    <source>
        <dbReference type="PROSITE" id="PS50931"/>
    </source>
</evidence>
<evidence type="ECO:0000256" key="2">
    <source>
        <dbReference type="ARBA" id="ARBA00023015"/>
    </source>
</evidence>
<evidence type="ECO:0000313" key="6">
    <source>
        <dbReference type="EMBL" id="SMX40479.1"/>
    </source>
</evidence>
<keyword evidence="4" id="KW-0804">Transcription</keyword>
<dbReference type="InterPro" id="IPR005119">
    <property type="entry name" value="LysR_subst-bd"/>
</dbReference>
<comment type="similarity">
    <text evidence="1">Belongs to the LysR transcriptional regulatory family.</text>
</comment>
<dbReference type="PROSITE" id="PS50931">
    <property type="entry name" value="HTH_LYSR"/>
    <property type="match status" value="1"/>
</dbReference>
<proteinExistence type="inferred from homology"/>
<organism evidence="6 7">
    <name type="scientific">Maliponia aquimaris</name>
    <dbReference type="NCBI Taxonomy" id="1673631"/>
    <lineage>
        <taxon>Bacteria</taxon>
        <taxon>Pseudomonadati</taxon>
        <taxon>Pseudomonadota</taxon>
        <taxon>Alphaproteobacteria</taxon>
        <taxon>Rhodobacterales</taxon>
        <taxon>Paracoccaceae</taxon>
        <taxon>Maliponia</taxon>
    </lineage>
</organism>